<sequence>MADKYNYVLGILVMVLHLLTGVKGDTVFLITRVGGKVSLPCNNVVYLNCSSTTWIYNRAGLKDIIEEVFNGKIKMNSQRAGKLKVGSNCSLHVSDVSVEDAGLYTCRQLITENGPQHVGDALVHLSVLTMFSSPPVTDIKPDTPVTLRCFLYTYNGAETCSPGDNQDVSLLWVDEAGSELQRDSRYQVTETSGCDITVTLQREDNNRKWTCQLINNGNKETSIDYTFMGPGSTSSTATKDMPYTSPSYTGNNNVAELPISRIMLFVTLTIMVAIVTITTTMRNQPHESLHSQAEACGIELQVLDE</sequence>
<feature type="domain" description="Ig-like" evidence="2">
    <location>
        <begin position="34"/>
        <end position="107"/>
    </location>
</feature>
<dbReference type="CDD" id="cd00096">
    <property type="entry name" value="Ig"/>
    <property type="match status" value="1"/>
</dbReference>
<dbReference type="PANTHER" id="PTHR11422">
    <property type="entry name" value="T-CELL SURFACE GLYCOPROTEIN CD4"/>
    <property type="match status" value="1"/>
</dbReference>
<comment type="caution">
    <text evidence="3">The sequence shown here is derived from an EMBL/GenBank/DDBJ whole genome shotgun (WGS) entry which is preliminary data.</text>
</comment>
<feature type="domain" description="Ig-like" evidence="2">
    <location>
        <begin position="115"/>
        <end position="224"/>
    </location>
</feature>
<dbReference type="InterPro" id="IPR013106">
    <property type="entry name" value="Ig_V-set"/>
</dbReference>
<evidence type="ECO:0000313" key="3">
    <source>
        <dbReference type="EMBL" id="KAL0967692.1"/>
    </source>
</evidence>
<evidence type="ECO:0000259" key="2">
    <source>
        <dbReference type="PROSITE" id="PS50835"/>
    </source>
</evidence>
<dbReference type="EMBL" id="JAGEUA010000008">
    <property type="protein sequence ID" value="KAL0967692.1"/>
    <property type="molecule type" value="Genomic_DNA"/>
</dbReference>
<dbReference type="SUPFAM" id="SSF48726">
    <property type="entry name" value="Immunoglobulin"/>
    <property type="match status" value="1"/>
</dbReference>
<dbReference type="InterPro" id="IPR007110">
    <property type="entry name" value="Ig-like_dom"/>
</dbReference>
<organism evidence="3 4">
    <name type="scientific">Umbra pygmaea</name>
    <name type="common">Eastern mudminnow</name>
    <dbReference type="NCBI Taxonomy" id="75934"/>
    <lineage>
        <taxon>Eukaryota</taxon>
        <taxon>Metazoa</taxon>
        <taxon>Chordata</taxon>
        <taxon>Craniata</taxon>
        <taxon>Vertebrata</taxon>
        <taxon>Euteleostomi</taxon>
        <taxon>Actinopterygii</taxon>
        <taxon>Neopterygii</taxon>
        <taxon>Teleostei</taxon>
        <taxon>Protacanthopterygii</taxon>
        <taxon>Esociformes</taxon>
        <taxon>Umbridae</taxon>
        <taxon>Umbra</taxon>
    </lineage>
</organism>
<feature type="signal peptide" evidence="1">
    <location>
        <begin position="1"/>
        <end position="24"/>
    </location>
</feature>
<dbReference type="InterPro" id="IPR003599">
    <property type="entry name" value="Ig_sub"/>
</dbReference>
<dbReference type="PROSITE" id="PS50835">
    <property type="entry name" value="IG_LIKE"/>
    <property type="match status" value="2"/>
</dbReference>
<proteinExistence type="predicted"/>
<name>A0ABD0WTU2_UMBPY</name>
<keyword evidence="1" id="KW-0732">Signal</keyword>
<reference evidence="3 4" key="1">
    <citation type="submission" date="2024-06" db="EMBL/GenBank/DDBJ databases">
        <authorList>
            <person name="Pan Q."/>
            <person name="Wen M."/>
            <person name="Jouanno E."/>
            <person name="Zahm M."/>
            <person name="Klopp C."/>
            <person name="Cabau C."/>
            <person name="Louis A."/>
            <person name="Berthelot C."/>
            <person name="Parey E."/>
            <person name="Roest Crollius H."/>
            <person name="Montfort J."/>
            <person name="Robinson-Rechavi M."/>
            <person name="Bouchez O."/>
            <person name="Lampietro C."/>
            <person name="Lopez Roques C."/>
            <person name="Donnadieu C."/>
            <person name="Postlethwait J."/>
            <person name="Bobe J."/>
            <person name="Verreycken H."/>
            <person name="Guiguen Y."/>
        </authorList>
    </citation>
    <scope>NUCLEOTIDE SEQUENCE [LARGE SCALE GENOMIC DNA]</scope>
    <source>
        <strain evidence="3">Up_M1</strain>
        <tissue evidence="3">Testis</tissue>
    </source>
</reference>
<gene>
    <name evidence="3" type="ORF">UPYG_G00255650</name>
</gene>
<feature type="chain" id="PRO_5044853237" description="Ig-like domain-containing protein" evidence="1">
    <location>
        <begin position="25"/>
        <end position="305"/>
    </location>
</feature>
<dbReference type="Proteomes" id="UP001557470">
    <property type="component" value="Unassembled WGS sequence"/>
</dbReference>
<dbReference type="Pfam" id="PF07686">
    <property type="entry name" value="V-set"/>
    <property type="match status" value="1"/>
</dbReference>
<dbReference type="AlphaFoldDB" id="A0ABD0WTU2"/>
<dbReference type="InterPro" id="IPR013783">
    <property type="entry name" value="Ig-like_fold"/>
</dbReference>
<dbReference type="InterPro" id="IPR036179">
    <property type="entry name" value="Ig-like_dom_sf"/>
</dbReference>
<dbReference type="Gene3D" id="2.60.40.10">
    <property type="entry name" value="Immunoglobulins"/>
    <property type="match status" value="1"/>
</dbReference>
<dbReference type="PANTHER" id="PTHR11422:SF5">
    <property type="entry name" value="DIVERSE IMMUNOGLOBULIN DOMAIN-CONTAINING PROTEIN 1.1 ISOFORM X1-RELATED"/>
    <property type="match status" value="1"/>
</dbReference>
<evidence type="ECO:0000313" key="4">
    <source>
        <dbReference type="Proteomes" id="UP001557470"/>
    </source>
</evidence>
<keyword evidence="4" id="KW-1185">Reference proteome</keyword>
<protein>
    <recommendedName>
        <fullName evidence="2">Ig-like domain-containing protein</fullName>
    </recommendedName>
</protein>
<accession>A0ABD0WTU2</accession>
<dbReference type="SMART" id="SM00409">
    <property type="entry name" value="IG"/>
    <property type="match status" value="1"/>
</dbReference>
<evidence type="ECO:0000256" key="1">
    <source>
        <dbReference type="SAM" id="SignalP"/>
    </source>
</evidence>